<organism evidence="5 6">
    <name type="scientific">Segatella copri</name>
    <dbReference type="NCBI Taxonomy" id="165179"/>
    <lineage>
        <taxon>Bacteria</taxon>
        <taxon>Pseudomonadati</taxon>
        <taxon>Bacteroidota</taxon>
        <taxon>Bacteroidia</taxon>
        <taxon>Bacteroidales</taxon>
        <taxon>Prevotellaceae</taxon>
        <taxon>Segatella</taxon>
    </lineage>
</organism>
<evidence type="ECO:0000256" key="3">
    <source>
        <dbReference type="ARBA" id="ARBA00049244"/>
    </source>
</evidence>
<dbReference type="PANTHER" id="PTHR10133">
    <property type="entry name" value="DNA POLYMERASE I"/>
    <property type="match status" value="1"/>
</dbReference>
<dbReference type="Gene3D" id="1.10.150.20">
    <property type="entry name" value="5' to 3' exonuclease, C-terminal subdomain"/>
    <property type="match status" value="1"/>
</dbReference>
<dbReference type="GO" id="GO:0003677">
    <property type="term" value="F:DNA binding"/>
    <property type="evidence" value="ECO:0007669"/>
    <property type="project" value="InterPro"/>
</dbReference>
<dbReference type="Proteomes" id="UP000450161">
    <property type="component" value="Unassembled WGS sequence"/>
</dbReference>
<dbReference type="SUPFAM" id="SSF56672">
    <property type="entry name" value="DNA/RNA polymerases"/>
    <property type="match status" value="1"/>
</dbReference>
<dbReference type="EC" id="2.7.7.7" evidence="1"/>
<dbReference type="RefSeq" id="WP_154481211.1">
    <property type="nucleotide sequence ID" value="NZ_VUNF01000015.1"/>
</dbReference>
<evidence type="ECO:0000313" key="6">
    <source>
        <dbReference type="Proteomes" id="UP000450161"/>
    </source>
</evidence>
<dbReference type="InterPro" id="IPR002298">
    <property type="entry name" value="DNA_polymerase_A"/>
</dbReference>
<evidence type="ECO:0000256" key="2">
    <source>
        <dbReference type="ARBA" id="ARBA00022705"/>
    </source>
</evidence>
<evidence type="ECO:0000259" key="4">
    <source>
        <dbReference type="SMART" id="SM00482"/>
    </source>
</evidence>
<dbReference type="EMBL" id="VUNF01000015">
    <property type="protein sequence ID" value="MST77778.1"/>
    <property type="molecule type" value="Genomic_DNA"/>
</dbReference>
<evidence type="ECO:0000256" key="1">
    <source>
        <dbReference type="ARBA" id="ARBA00012417"/>
    </source>
</evidence>
<protein>
    <recommendedName>
        <fullName evidence="1">DNA-directed DNA polymerase</fullName>
        <ecNumber evidence="1">2.7.7.7</ecNumber>
    </recommendedName>
</protein>
<dbReference type="Pfam" id="PF00476">
    <property type="entry name" value="DNA_pol_A"/>
    <property type="match status" value="1"/>
</dbReference>
<dbReference type="InterPro" id="IPR043502">
    <property type="entry name" value="DNA/RNA_pol_sf"/>
</dbReference>
<feature type="domain" description="DNA-directed DNA polymerase family A palm" evidence="4">
    <location>
        <begin position="372"/>
        <end position="623"/>
    </location>
</feature>
<reference evidence="5 6" key="1">
    <citation type="submission" date="2019-08" db="EMBL/GenBank/DDBJ databases">
        <title>In-depth cultivation of the pig gut microbiome towards novel bacterial diversity and tailored functional studies.</title>
        <authorList>
            <person name="Wylensek D."/>
            <person name="Hitch T.C.A."/>
            <person name="Clavel T."/>
        </authorList>
    </citation>
    <scope>NUCLEOTIDE SEQUENCE [LARGE SCALE GENOMIC DNA]</scope>
    <source>
        <strain evidence="5 6">LKV-178-WT-2C</strain>
    </source>
</reference>
<comment type="caution">
    <text evidence="5">The sequence shown here is derived from an EMBL/GenBank/DDBJ whole genome shotgun (WGS) entry which is preliminary data.</text>
</comment>
<dbReference type="InterPro" id="IPR001098">
    <property type="entry name" value="DNA-dir_DNA_pol_A_palm_dom"/>
</dbReference>
<sequence length="657" mass="73935">MKELGIDIETYSSNDLTTGGVYKYIEAEDFTILLFAYSIDGAPAKCVQLACGEELPPEIRAALTDPEVTKTAFNATFERLCISKYLGMDKPMDPAQWKCTMVRAARMGLPLSLAQCGEVLKLEDRKMSEGKALIRYFSCPNKVKKQGIVRMIRHHPESDPEKWATFVKYNIRDVDVEQAILKKVRRLEVPKFDEDLYVADQEINDRGVLVDQVLVNNAARFDAEYKDELLAQAKELTGMENPNSPAQLKIYLNKVTGLSIESLNKKDMEDLDQQLMFWPRAQKILKLRKEMAKTSNKKYNAIQECMCKDGRVHGLLQFCGAARTGRWAGRLVQLQNLPQNHLTDLDYARNLVKQGDLDEFEMNYSNVTQVLSELIRTAFIAKPGCIFHVCDFSAIEARVIAWVAGERWVIDAFKHGKDIYCETASKMFNCKVEKHGENADLRPKGKVAVLGLGYGGGVAALEAMGGAKLGLTQDEEKSIVKMWRNSNPHIVKLWENVERAAISAIQTGNTVVVNRGIEISKKWGMLCIKLPSGRTICYPRAEVGVEKDDGWRGDHPIIEYEGLNQTTKKWGKIRTYGGKLTENIIQAIARDILGTVILRAKSKDLNVVFHIHDEIIVEASKDQTLENVEALFSEPIEWCPGLPLKGAGYSTPYYLKD</sequence>
<dbReference type="Gene3D" id="3.30.70.370">
    <property type="match status" value="1"/>
</dbReference>
<name>A0A6I2TZT4_9BACT</name>
<dbReference type="GO" id="GO:0006261">
    <property type="term" value="P:DNA-templated DNA replication"/>
    <property type="evidence" value="ECO:0007669"/>
    <property type="project" value="InterPro"/>
</dbReference>
<keyword evidence="2" id="KW-0235">DNA replication</keyword>
<gene>
    <name evidence="5" type="ORF">FYJ72_08810</name>
</gene>
<proteinExistence type="predicted"/>
<comment type="catalytic activity">
    <reaction evidence="3">
        <text>DNA(n) + a 2'-deoxyribonucleoside 5'-triphosphate = DNA(n+1) + diphosphate</text>
        <dbReference type="Rhea" id="RHEA:22508"/>
        <dbReference type="Rhea" id="RHEA-COMP:17339"/>
        <dbReference type="Rhea" id="RHEA-COMP:17340"/>
        <dbReference type="ChEBI" id="CHEBI:33019"/>
        <dbReference type="ChEBI" id="CHEBI:61560"/>
        <dbReference type="ChEBI" id="CHEBI:173112"/>
        <dbReference type="EC" id="2.7.7.7"/>
    </reaction>
</comment>
<dbReference type="PANTHER" id="PTHR10133:SF27">
    <property type="entry name" value="DNA POLYMERASE NU"/>
    <property type="match status" value="1"/>
</dbReference>
<evidence type="ECO:0000313" key="5">
    <source>
        <dbReference type="EMBL" id="MST77778.1"/>
    </source>
</evidence>
<accession>A0A6I2TZT4</accession>
<dbReference type="AlphaFoldDB" id="A0A6I2TZT4"/>
<dbReference type="GO" id="GO:0006302">
    <property type="term" value="P:double-strand break repair"/>
    <property type="evidence" value="ECO:0007669"/>
    <property type="project" value="TreeGrafter"/>
</dbReference>
<dbReference type="SMART" id="SM00482">
    <property type="entry name" value="POLAc"/>
    <property type="match status" value="1"/>
</dbReference>
<dbReference type="GO" id="GO:0003887">
    <property type="term" value="F:DNA-directed DNA polymerase activity"/>
    <property type="evidence" value="ECO:0007669"/>
    <property type="project" value="UniProtKB-EC"/>
</dbReference>